<dbReference type="PROSITE" id="PS51257">
    <property type="entry name" value="PROKAR_LIPOPROTEIN"/>
    <property type="match status" value="1"/>
</dbReference>
<reference evidence="3 4" key="1">
    <citation type="submission" date="2021-05" db="EMBL/GenBank/DDBJ databases">
        <title>Croceibacterium sp. LX-88 genome sequence.</title>
        <authorList>
            <person name="Luo X."/>
        </authorList>
    </citation>
    <scope>NUCLEOTIDE SEQUENCE [LARGE SCALE GENOMIC DNA]</scope>
    <source>
        <strain evidence="3 4">LX-88</strain>
    </source>
</reference>
<gene>
    <name evidence="3" type="ORF">KK137_10630</name>
</gene>
<evidence type="ECO:0000256" key="2">
    <source>
        <dbReference type="SAM" id="SignalP"/>
    </source>
</evidence>
<evidence type="ECO:0000313" key="3">
    <source>
        <dbReference type="EMBL" id="MBT2134791.1"/>
    </source>
</evidence>
<feature type="region of interest" description="Disordered" evidence="1">
    <location>
        <begin position="115"/>
        <end position="141"/>
    </location>
</feature>
<keyword evidence="4" id="KW-1185">Reference proteome</keyword>
<feature type="chain" id="PRO_5047054023" evidence="2">
    <location>
        <begin position="22"/>
        <end position="141"/>
    </location>
</feature>
<keyword evidence="2" id="KW-0732">Signal</keyword>
<name>A0ABS5W5M8_9SPHN</name>
<feature type="compositionally biased region" description="Polar residues" evidence="1">
    <location>
        <begin position="115"/>
        <end position="124"/>
    </location>
</feature>
<evidence type="ECO:0000313" key="4">
    <source>
        <dbReference type="Proteomes" id="UP000811255"/>
    </source>
</evidence>
<feature type="signal peptide" evidence="2">
    <location>
        <begin position="1"/>
        <end position="21"/>
    </location>
</feature>
<proteinExistence type="predicted"/>
<protein>
    <submittedName>
        <fullName evidence="3">Uncharacterized protein</fullName>
    </submittedName>
</protein>
<dbReference type="Proteomes" id="UP000811255">
    <property type="component" value="Unassembled WGS sequence"/>
</dbReference>
<dbReference type="RefSeq" id="WP_214536411.1">
    <property type="nucleotide sequence ID" value="NZ_JAHFVK010000002.1"/>
</dbReference>
<feature type="compositionally biased region" description="Low complexity" evidence="1">
    <location>
        <begin position="130"/>
        <end position="141"/>
    </location>
</feature>
<sequence>MRKLIMVMLPLVLAGCNNQPAQPEATETPTATPEPAALVSANGSPAGTYQVTAKDGTVTTTVLTPDGTYTDTDAKGVVTAQGTWAVVDGKTCFTPTTSGVEPMCYTESTTAADGSFTATPTTGDPVTVRPAPAATPTAAAT</sequence>
<organism evidence="3 4">
    <name type="scientific">Croceibacterium selenioxidans</name>
    <dbReference type="NCBI Taxonomy" id="2838833"/>
    <lineage>
        <taxon>Bacteria</taxon>
        <taxon>Pseudomonadati</taxon>
        <taxon>Pseudomonadota</taxon>
        <taxon>Alphaproteobacteria</taxon>
        <taxon>Sphingomonadales</taxon>
        <taxon>Erythrobacteraceae</taxon>
        <taxon>Croceibacterium</taxon>
    </lineage>
</organism>
<accession>A0ABS5W5M8</accession>
<dbReference type="EMBL" id="JAHFVK010000002">
    <property type="protein sequence ID" value="MBT2134791.1"/>
    <property type="molecule type" value="Genomic_DNA"/>
</dbReference>
<evidence type="ECO:0000256" key="1">
    <source>
        <dbReference type="SAM" id="MobiDB-lite"/>
    </source>
</evidence>
<comment type="caution">
    <text evidence="3">The sequence shown here is derived from an EMBL/GenBank/DDBJ whole genome shotgun (WGS) entry which is preliminary data.</text>
</comment>